<evidence type="ECO:0000313" key="4">
    <source>
        <dbReference type="Proteomes" id="UP000678228"/>
    </source>
</evidence>
<gene>
    <name evidence="3" type="ORF">J7W16_12340</name>
</gene>
<name>A0A940WZW1_9BACI</name>
<dbReference type="EMBL" id="JAGKSQ010000004">
    <property type="protein sequence ID" value="MBP3951921.1"/>
    <property type="molecule type" value="Genomic_DNA"/>
</dbReference>
<protein>
    <submittedName>
        <fullName evidence="3">Extracellular solute-binding protein</fullName>
    </submittedName>
</protein>
<reference evidence="3" key="1">
    <citation type="submission" date="2021-03" db="EMBL/GenBank/DDBJ databases">
        <title>Bacillus suaedae sp. nov., isolated from Suaeda aralocaspica.</title>
        <authorList>
            <person name="Lei R.F.R."/>
        </authorList>
    </citation>
    <scope>NUCLEOTIDE SEQUENCE</scope>
    <source>
        <strain evidence="3">YZJH907-2</strain>
    </source>
</reference>
<evidence type="ECO:0000256" key="2">
    <source>
        <dbReference type="SAM" id="SignalP"/>
    </source>
</evidence>
<dbReference type="Pfam" id="PF01547">
    <property type="entry name" value="SBP_bac_1"/>
    <property type="match status" value="1"/>
</dbReference>
<evidence type="ECO:0000256" key="1">
    <source>
        <dbReference type="SAM" id="MobiDB-lite"/>
    </source>
</evidence>
<dbReference type="InterPro" id="IPR050490">
    <property type="entry name" value="Bact_solute-bd_prot1"/>
</dbReference>
<proteinExistence type="predicted"/>
<dbReference type="InterPro" id="IPR006059">
    <property type="entry name" value="SBP"/>
</dbReference>
<dbReference type="AlphaFoldDB" id="A0A940WZW1"/>
<feature type="compositionally biased region" description="Acidic residues" evidence="1">
    <location>
        <begin position="27"/>
        <end position="50"/>
    </location>
</feature>
<feature type="signal peptide" evidence="2">
    <location>
        <begin position="1"/>
        <end position="19"/>
    </location>
</feature>
<dbReference type="PANTHER" id="PTHR43649:SF11">
    <property type="entry name" value="ABC TRANSPORTER SUBSTRATE-BINDING PROTEIN YESO-RELATED"/>
    <property type="match status" value="1"/>
</dbReference>
<organism evidence="3 4">
    <name type="scientific">Halalkalibacter suaedae</name>
    <dbReference type="NCBI Taxonomy" id="2822140"/>
    <lineage>
        <taxon>Bacteria</taxon>
        <taxon>Bacillati</taxon>
        <taxon>Bacillota</taxon>
        <taxon>Bacilli</taxon>
        <taxon>Bacillales</taxon>
        <taxon>Bacillaceae</taxon>
        <taxon>Halalkalibacter</taxon>
    </lineage>
</organism>
<dbReference type="RefSeq" id="WP_210597599.1">
    <property type="nucleotide sequence ID" value="NZ_JAGKSQ010000004.1"/>
</dbReference>
<keyword evidence="4" id="KW-1185">Reference proteome</keyword>
<evidence type="ECO:0000313" key="3">
    <source>
        <dbReference type="EMBL" id="MBP3951921.1"/>
    </source>
</evidence>
<dbReference type="PANTHER" id="PTHR43649">
    <property type="entry name" value="ARABINOSE-BINDING PROTEIN-RELATED"/>
    <property type="match status" value="1"/>
</dbReference>
<dbReference type="Proteomes" id="UP000678228">
    <property type="component" value="Unassembled WGS sequence"/>
</dbReference>
<accession>A0A940WZW1</accession>
<feature type="region of interest" description="Disordered" evidence="1">
    <location>
        <begin position="26"/>
        <end position="51"/>
    </location>
</feature>
<dbReference type="Gene3D" id="3.40.190.10">
    <property type="entry name" value="Periplasmic binding protein-like II"/>
    <property type="match status" value="2"/>
</dbReference>
<feature type="chain" id="PRO_5038788770" evidence="2">
    <location>
        <begin position="20"/>
        <end position="447"/>
    </location>
</feature>
<dbReference type="SUPFAM" id="SSF53850">
    <property type="entry name" value="Periplasmic binding protein-like II"/>
    <property type="match status" value="1"/>
</dbReference>
<keyword evidence="2" id="KW-0732">Signal</keyword>
<comment type="caution">
    <text evidence="3">The sequence shown here is derived from an EMBL/GenBank/DDBJ whole genome shotgun (WGS) entry which is preliminary data.</text>
</comment>
<sequence>MKVKLKFILLLLVSLFFIAACGGTDATTDEAEDPETTDAATDDANEEAPAGEENVTIRFAWWGGQERHDMTLEAIELFQAEYPNITVEAEYTGWDGYWERLNTQAAGSNLPDVISMDNSKLNEYNSRDLLADLTPFIEAGTINLENVDSVYQEINHIDGEVLGISAGANALAALINRTVLDEHGIDLQPGYTYEDLYDAMIKIKEAEEGEFFGYDLGNAEFEMFTFYARQNEESLFNEEGTGLGYSDETLENFFTFIQKMVKDGASPSHDVTMEYIEGGLSIVAEGTAAMGITTSNQIIGVSQQTEDTMELGLLPALEGGTHGNWIRPSMSFSISEQSKQHEAAALLIDFLTNSIEANEILKADRGVPISSEVREHLASIVEGPVKATFDYLELVADYTSPADPLSPAGESEVRGSFIRIVELIKYDKISPADAAKQFREEAEAILQ</sequence>
<dbReference type="PROSITE" id="PS51257">
    <property type="entry name" value="PROKAR_LIPOPROTEIN"/>
    <property type="match status" value="1"/>
</dbReference>